<dbReference type="EMBL" id="MK816297">
    <property type="protein sequence ID" value="QDB70906.1"/>
    <property type="molecule type" value="Genomic_DNA"/>
</dbReference>
<dbReference type="Proteomes" id="UP000319293">
    <property type="component" value="Segment"/>
</dbReference>
<dbReference type="RefSeq" id="YP_010671835.1">
    <property type="nucleotide sequence ID" value="NC_070971.1"/>
</dbReference>
<dbReference type="KEGG" id="vg:77948091"/>
<protein>
    <submittedName>
        <fullName evidence="1">Uncharacterized protein</fullName>
    </submittedName>
</protein>
<proteinExistence type="predicted"/>
<evidence type="ECO:0000313" key="2">
    <source>
        <dbReference type="Proteomes" id="UP000319293"/>
    </source>
</evidence>
<organism evidence="1 2">
    <name type="scientific">Pseudomonas virus PBPA162</name>
    <dbReference type="NCBI Taxonomy" id="2588096"/>
    <lineage>
        <taxon>Viruses</taxon>
        <taxon>Duplodnaviria</taxon>
        <taxon>Heunggongvirae</taxon>
        <taxon>Uroviricota</taxon>
        <taxon>Caudoviricetes</taxon>
        <taxon>Queuovirinae</taxon>
        <taxon>Iggyvirus</taxon>
        <taxon>Iggyvirus PBPA162</taxon>
    </lineage>
</organism>
<dbReference type="GeneID" id="77948091"/>
<accession>A0A4Y5TNK1</accession>
<keyword evidence="2" id="KW-1185">Reference proteome</keyword>
<evidence type="ECO:0000313" key="1">
    <source>
        <dbReference type="EMBL" id="QDB70906.1"/>
    </source>
</evidence>
<reference evidence="1 2" key="1">
    <citation type="submission" date="2019-04" db="EMBL/GenBank/DDBJ databases">
        <title>Complete genome sequence of a novel bacteriophage, PBPA162, infecting Pseudomonas aeruginosa.</title>
        <authorList>
            <person name="Myung H."/>
            <person name="Hong H."/>
            <person name="Cho J."/>
        </authorList>
    </citation>
    <scope>NUCLEOTIDE SEQUENCE [LARGE SCALE GENOMIC DNA]</scope>
</reference>
<sequence length="136" mass="15718">MSQLKEGVIRWDVVEHDRGLGGILSLRGMLKMGDTVYERHMYLHLFSKSKPKCMQYKVNPHVLRTSMLQAKAALELCRLRHHKIQVTVHTVHLPTNLTPNQQRVLDKVQELLSGTFGNALEELSTLDEFEDRWQGD</sequence>
<name>A0A4Y5TNK1_9CAUD</name>